<dbReference type="Pfam" id="PF00496">
    <property type="entry name" value="SBP_bac_5"/>
    <property type="match status" value="1"/>
</dbReference>
<dbReference type="AlphaFoldDB" id="K6DEL7"/>
<dbReference type="InterPro" id="IPR000914">
    <property type="entry name" value="SBP_5_dom"/>
</dbReference>
<feature type="domain" description="Solute-binding protein family 5" evidence="5">
    <location>
        <begin position="88"/>
        <end position="444"/>
    </location>
</feature>
<protein>
    <submittedName>
        <fullName evidence="6">Oligopeptide ABC transporteroligopeptide-binding protein</fullName>
    </submittedName>
</protein>
<dbReference type="EMBL" id="AJLS01000115">
    <property type="protein sequence ID" value="EKN66493.1"/>
    <property type="molecule type" value="Genomic_DNA"/>
</dbReference>
<dbReference type="RefSeq" id="WP_007086061.1">
    <property type="nucleotide sequence ID" value="NZ_AJLS01000115.1"/>
</dbReference>
<keyword evidence="7" id="KW-1185">Reference proteome</keyword>
<dbReference type="InterPro" id="IPR023765">
    <property type="entry name" value="SBP_5_CS"/>
</dbReference>
<dbReference type="PROSITE" id="PS01040">
    <property type="entry name" value="SBP_BACTERIAL_5"/>
    <property type="match status" value="1"/>
</dbReference>
<dbReference type="GO" id="GO:1904680">
    <property type="term" value="F:peptide transmembrane transporter activity"/>
    <property type="evidence" value="ECO:0007669"/>
    <property type="project" value="TreeGrafter"/>
</dbReference>
<dbReference type="PIRSF" id="PIRSF002741">
    <property type="entry name" value="MppA"/>
    <property type="match status" value="1"/>
</dbReference>
<dbReference type="PROSITE" id="PS51257">
    <property type="entry name" value="PROKAR_LIPOPROTEIN"/>
    <property type="match status" value="1"/>
</dbReference>
<reference evidence="6 7" key="1">
    <citation type="journal article" date="2012" name="Front. Microbiol.">
        <title>Redundancy and modularity in membrane-associated dissimilatory nitrate reduction in Bacillus.</title>
        <authorList>
            <person name="Heylen K."/>
            <person name="Keltjens J."/>
        </authorList>
    </citation>
    <scope>NUCLEOTIDE SEQUENCE [LARGE SCALE GENOMIC DNA]</scope>
    <source>
        <strain evidence="7">LMG 21833T</strain>
    </source>
</reference>
<evidence type="ECO:0000313" key="7">
    <source>
        <dbReference type="Proteomes" id="UP000006316"/>
    </source>
</evidence>
<accession>K6DEL7</accession>
<dbReference type="InterPro" id="IPR039424">
    <property type="entry name" value="SBP_5"/>
</dbReference>
<gene>
    <name evidence="6" type="ORF">BABA_15327</name>
</gene>
<keyword evidence="3" id="KW-0813">Transport</keyword>
<sequence length="544" mass="61569">MKKMKLFLLTILSAMLIIGCTPKKESSTASKADDSKPAATKNDGTLNIANVGEKFGDKFTALWLNRGQLEQKLMFRSLFLPDADLKNLKPDLAKDYKVSDDQLTYTLNMKENVKWHDGQPLTAEDVVWSIGTVLKAAQVNAIYTSAFSAIEGADAWKEGKAETLSGITADGNTITVKLTRPVGNFIPVLGQFAIYPKHLLKDENPLEIHNANFWKNPIGNGMYKLEKLEPGNFAVFVPADTYEGAKPKIEKIVVTSVSEPISAAKAGKIDFFNTNVAEFIEGMKSVDSFKANPIDMLFYRYFIVNMQDADGKVNEKMADKRVREAILYAIDRKSLTAQLYPELATLLNTGVPSTFDEYDKNAPKYEYNPEKAKQLLKEANFDFNEKIKLRYYYGDQTSINFMTAVAQYLTDVGLKVDVLKFQGDATSELYQIKDYDIALKGLSSFGYEEWYGEYESSNANFVNIFGKKGTFDDAINRLKATSDDKERAKILKELQKLEEENLNKLPLYTTKTYYYINDSKVKTAGIYGNPWYNYDMKFEEWEIK</sequence>
<evidence type="ECO:0000256" key="1">
    <source>
        <dbReference type="ARBA" id="ARBA00004193"/>
    </source>
</evidence>
<dbReference type="Gene3D" id="3.10.105.10">
    <property type="entry name" value="Dipeptide-binding Protein, Domain 3"/>
    <property type="match status" value="1"/>
</dbReference>
<dbReference type="GO" id="GO:0015833">
    <property type="term" value="P:peptide transport"/>
    <property type="evidence" value="ECO:0007669"/>
    <property type="project" value="TreeGrafter"/>
</dbReference>
<comment type="subcellular location">
    <subcellularLocation>
        <location evidence="1">Cell membrane</location>
        <topology evidence="1">Lipid-anchor</topology>
    </subcellularLocation>
</comment>
<dbReference type="SUPFAM" id="SSF53850">
    <property type="entry name" value="Periplasmic binding protein-like II"/>
    <property type="match status" value="1"/>
</dbReference>
<comment type="caution">
    <text evidence="6">The sequence shown here is derived from an EMBL/GenBank/DDBJ whole genome shotgun (WGS) entry which is preliminary data.</text>
</comment>
<dbReference type="PANTHER" id="PTHR30290:SF9">
    <property type="entry name" value="OLIGOPEPTIDE-BINDING PROTEIN APPA"/>
    <property type="match status" value="1"/>
</dbReference>
<dbReference type="Proteomes" id="UP000006316">
    <property type="component" value="Unassembled WGS sequence"/>
</dbReference>
<proteinExistence type="inferred from homology"/>
<evidence type="ECO:0000256" key="2">
    <source>
        <dbReference type="ARBA" id="ARBA00005695"/>
    </source>
</evidence>
<evidence type="ECO:0000256" key="4">
    <source>
        <dbReference type="ARBA" id="ARBA00022729"/>
    </source>
</evidence>
<evidence type="ECO:0000313" key="6">
    <source>
        <dbReference type="EMBL" id="EKN66493.1"/>
    </source>
</evidence>
<comment type="similarity">
    <text evidence="2">Belongs to the bacterial solute-binding protein 5 family.</text>
</comment>
<dbReference type="GO" id="GO:0042597">
    <property type="term" value="C:periplasmic space"/>
    <property type="evidence" value="ECO:0007669"/>
    <property type="project" value="UniProtKB-ARBA"/>
</dbReference>
<dbReference type="GO" id="GO:0043190">
    <property type="term" value="C:ATP-binding cassette (ABC) transporter complex"/>
    <property type="evidence" value="ECO:0007669"/>
    <property type="project" value="InterPro"/>
</dbReference>
<name>K6DEL7_9BACI</name>
<dbReference type="STRING" id="1117379.BABA_15327"/>
<dbReference type="Gene3D" id="3.40.190.10">
    <property type="entry name" value="Periplasmic binding protein-like II"/>
    <property type="match status" value="1"/>
</dbReference>
<dbReference type="eggNOG" id="COG0747">
    <property type="taxonomic scope" value="Bacteria"/>
</dbReference>
<keyword evidence="4" id="KW-0732">Signal</keyword>
<dbReference type="PANTHER" id="PTHR30290">
    <property type="entry name" value="PERIPLASMIC BINDING COMPONENT OF ABC TRANSPORTER"/>
    <property type="match status" value="1"/>
</dbReference>
<evidence type="ECO:0000256" key="3">
    <source>
        <dbReference type="ARBA" id="ARBA00022448"/>
    </source>
</evidence>
<dbReference type="CDD" id="cd00995">
    <property type="entry name" value="PBP2_NikA_DppA_OppA_like"/>
    <property type="match status" value="1"/>
</dbReference>
<organism evidence="6 7">
    <name type="scientific">Neobacillus bataviensis LMG 21833</name>
    <dbReference type="NCBI Taxonomy" id="1117379"/>
    <lineage>
        <taxon>Bacteria</taxon>
        <taxon>Bacillati</taxon>
        <taxon>Bacillota</taxon>
        <taxon>Bacilli</taxon>
        <taxon>Bacillales</taxon>
        <taxon>Bacillaceae</taxon>
        <taxon>Neobacillus</taxon>
    </lineage>
</organism>
<dbReference type="OrthoDB" id="9796817at2"/>
<dbReference type="InterPro" id="IPR030678">
    <property type="entry name" value="Peptide/Ni-bd"/>
</dbReference>
<dbReference type="PATRIC" id="fig|1117379.3.peg.3170"/>
<evidence type="ECO:0000259" key="5">
    <source>
        <dbReference type="Pfam" id="PF00496"/>
    </source>
</evidence>